<dbReference type="Pfam" id="PF00046">
    <property type="entry name" value="Homeodomain"/>
    <property type="match status" value="1"/>
</dbReference>
<evidence type="ECO:0000256" key="7">
    <source>
        <dbReference type="RuleBase" id="RU000682"/>
    </source>
</evidence>
<feature type="domain" description="Homeobox" evidence="10">
    <location>
        <begin position="267"/>
        <end position="327"/>
    </location>
</feature>
<dbReference type="InterPro" id="IPR017995">
    <property type="entry name" value="Homeobox_antennapedia"/>
</dbReference>
<keyword evidence="12" id="KW-1185">Reference proteome</keyword>
<keyword evidence="4 6" id="KW-0371">Homeobox</keyword>
<feature type="region of interest" description="Disordered" evidence="9">
    <location>
        <begin position="210"/>
        <end position="246"/>
    </location>
</feature>
<feature type="compositionally biased region" description="Low complexity" evidence="9">
    <location>
        <begin position="226"/>
        <end position="235"/>
    </location>
</feature>
<keyword evidence="3 6" id="KW-0238">DNA-binding</keyword>
<evidence type="ECO:0000256" key="4">
    <source>
        <dbReference type="ARBA" id="ARBA00023155"/>
    </source>
</evidence>
<dbReference type="InterPro" id="IPR001356">
    <property type="entry name" value="HD"/>
</dbReference>
<dbReference type="PANTHER" id="PTHR45771">
    <property type="entry name" value="HOMEOTIC PROTEIN DEFORMED"/>
    <property type="match status" value="1"/>
</dbReference>
<evidence type="ECO:0000256" key="3">
    <source>
        <dbReference type="ARBA" id="ARBA00023125"/>
    </source>
</evidence>
<dbReference type="GO" id="GO:0009952">
    <property type="term" value="P:anterior/posterior pattern specification"/>
    <property type="evidence" value="ECO:0007669"/>
    <property type="project" value="TreeGrafter"/>
</dbReference>
<accession>A0A0V1MS26</accession>
<keyword evidence="2" id="KW-0217">Developmental protein</keyword>
<dbReference type="FunFam" id="1.10.10.60:FF:000055">
    <property type="entry name" value="Homeobox protein Hox-A5"/>
    <property type="match status" value="1"/>
</dbReference>
<reference evidence="11 12" key="1">
    <citation type="submission" date="2015-01" db="EMBL/GenBank/DDBJ databases">
        <title>Evolution of Trichinella species and genotypes.</title>
        <authorList>
            <person name="Korhonen P.K."/>
            <person name="Edoardo P."/>
            <person name="Giuseppe L.R."/>
            <person name="Gasser R.B."/>
        </authorList>
    </citation>
    <scope>NUCLEOTIDE SEQUENCE [LARGE SCALE GENOMIC DNA]</scope>
    <source>
        <strain evidence="11">ISS1980</strain>
    </source>
</reference>
<evidence type="ECO:0000313" key="11">
    <source>
        <dbReference type="EMBL" id="KRZ74600.1"/>
    </source>
</evidence>
<dbReference type="Gene3D" id="1.10.10.60">
    <property type="entry name" value="Homeodomain-like"/>
    <property type="match status" value="1"/>
</dbReference>
<organism evidence="11 12">
    <name type="scientific">Trichinella papuae</name>
    <dbReference type="NCBI Taxonomy" id="268474"/>
    <lineage>
        <taxon>Eukaryota</taxon>
        <taxon>Metazoa</taxon>
        <taxon>Ecdysozoa</taxon>
        <taxon>Nematoda</taxon>
        <taxon>Enoplea</taxon>
        <taxon>Dorylaimia</taxon>
        <taxon>Trichinellida</taxon>
        <taxon>Trichinellidae</taxon>
        <taxon>Trichinella</taxon>
    </lineage>
</organism>
<name>A0A0V1MS26_9BILA</name>
<dbReference type="InterPro" id="IPR050609">
    <property type="entry name" value="Antp_homeobox_Deformed_sf"/>
</dbReference>
<dbReference type="PROSITE" id="PS00032">
    <property type="entry name" value="ANTENNAPEDIA"/>
    <property type="match status" value="1"/>
</dbReference>
<dbReference type="PRINTS" id="PR00024">
    <property type="entry name" value="HOMEOBOX"/>
</dbReference>
<dbReference type="CDD" id="cd00086">
    <property type="entry name" value="homeodomain"/>
    <property type="match status" value="1"/>
</dbReference>
<dbReference type="PRINTS" id="PR00025">
    <property type="entry name" value="ANTENNAPEDIA"/>
</dbReference>
<dbReference type="EMBL" id="JYDO01000048">
    <property type="protein sequence ID" value="KRZ74600.1"/>
    <property type="molecule type" value="Genomic_DNA"/>
</dbReference>
<evidence type="ECO:0000256" key="1">
    <source>
        <dbReference type="ARBA" id="ARBA00004123"/>
    </source>
</evidence>
<feature type="DNA-binding region" description="Homeobox" evidence="6">
    <location>
        <begin position="269"/>
        <end position="328"/>
    </location>
</feature>
<dbReference type="PROSITE" id="PS00027">
    <property type="entry name" value="HOMEOBOX_1"/>
    <property type="match status" value="1"/>
</dbReference>
<dbReference type="InterPro" id="IPR020479">
    <property type="entry name" value="HD_metazoa"/>
</dbReference>
<proteinExistence type="inferred from homology"/>
<gene>
    <name evidence="11" type="primary">hoxb5</name>
    <name evidence="11" type="ORF">T10_5093</name>
</gene>
<comment type="subcellular location">
    <subcellularLocation>
        <location evidence="1 6 7">Nucleus</location>
    </subcellularLocation>
</comment>
<dbReference type="PROSITE" id="PS50071">
    <property type="entry name" value="HOMEOBOX_2"/>
    <property type="match status" value="1"/>
</dbReference>
<evidence type="ECO:0000313" key="12">
    <source>
        <dbReference type="Proteomes" id="UP000054843"/>
    </source>
</evidence>
<comment type="caution">
    <text evidence="11">The sequence shown here is derived from an EMBL/GenBank/DDBJ whole genome shotgun (WGS) entry which is preliminary data.</text>
</comment>
<comment type="similarity">
    <text evidence="8">Belongs to the Antp homeobox family.</text>
</comment>
<feature type="non-terminal residue" evidence="11">
    <location>
        <position position="1"/>
    </location>
</feature>
<dbReference type="InterPro" id="IPR001827">
    <property type="entry name" value="Homeobox_Antennapedia_CS"/>
</dbReference>
<evidence type="ECO:0000256" key="5">
    <source>
        <dbReference type="ARBA" id="ARBA00023242"/>
    </source>
</evidence>
<dbReference type="GO" id="GO:0045944">
    <property type="term" value="P:positive regulation of transcription by RNA polymerase II"/>
    <property type="evidence" value="ECO:0007669"/>
    <property type="project" value="TreeGrafter"/>
</dbReference>
<protein>
    <submittedName>
        <fullName evidence="11">Homeobox-like protein</fullName>
    </submittedName>
</protein>
<dbReference type="GO" id="GO:0000978">
    <property type="term" value="F:RNA polymerase II cis-regulatory region sequence-specific DNA binding"/>
    <property type="evidence" value="ECO:0007669"/>
    <property type="project" value="TreeGrafter"/>
</dbReference>
<keyword evidence="5 6" id="KW-0539">Nucleus</keyword>
<dbReference type="InterPro" id="IPR009057">
    <property type="entry name" value="Homeodomain-like_sf"/>
</dbReference>
<dbReference type="SMART" id="SM00389">
    <property type="entry name" value="HOX"/>
    <property type="match status" value="1"/>
</dbReference>
<dbReference type="STRING" id="268474.A0A0V1MS26"/>
<dbReference type="InterPro" id="IPR017970">
    <property type="entry name" value="Homeobox_CS"/>
</dbReference>
<evidence type="ECO:0000256" key="6">
    <source>
        <dbReference type="PROSITE-ProRule" id="PRU00108"/>
    </source>
</evidence>
<dbReference type="Proteomes" id="UP000054843">
    <property type="component" value="Unassembled WGS sequence"/>
</dbReference>
<dbReference type="GO" id="GO:0005654">
    <property type="term" value="C:nucleoplasm"/>
    <property type="evidence" value="ECO:0007669"/>
    <property type="project" value="TreeGrafter"/>
</dbReference>
<dbReference type="AlphaFoldDB" id="A0A0V1MS26"/>
<dbReference type="GO" id="GO:0000981">
    <property type="term" value="F:DNA-binding transcription factor activity, RNA polymerase II-specific"/>
    <property type="evidence" value="ECO:0007669"/>
    <property type="project" value="InterPro"/>
</dbReference>
<evidence type="ECO:0000256" key="8">
    <source>
        <dbReference type="RuleBase" id="RU004442"/>
    </source>
</evidence>
<evidence type="ECO:0000256" key="2">
    <source>
        <dbReference type="ARBA" id="ARBA00022473"/>
    </source>
</evidence>
<sequence length="395" mass="43040">LMNPLIATTNQMLDPKLSLQDHSNGSYNADAGSTYLSPAAIRSSTSITSQASTTPTSGEVLYRQLYSQPSYLRYQQPANDLVSAFNFHSQLSSESGLSTRRDATAELLNATASCQFLGPSFFSPALVMGFSQPSVVDDAVRSASGSLRPDAPKISIKREDAPKDVLNAERTVKAAYGQEWSSVCPGTAPATSQLSASSSSSAAFVVETSKTSGSCSEESNDENEASDSGLRSSSSPLPEAHSGLSQPSAQIYPWMKRFHSNKVNGSTDGKRQRTAYTRSQVLELEKEFHFNRYLTRRRRVEIAHTLDLTERQVKIWFQNRRMKLKKDQKTLQPSAFSSAAINSIITPLQMNHLTAAAMHGTRPGASYLFNVPYDMQGSLNSNCPGAQGPKIFLQD</sequence>
<dbReference type="PANTHER" id="PTHR45771:SF6">
    <property type="entry name" value="HOMEOTIC PROTEIN SEX COMBS REDUCED"/>
    <property type="match status" value="1"/>
</dbReference>
<dbReference type="SUPFAM" id="SSF46689">
    <property type="entry name" value="Homeodomain-like"/>
    <property type="match status" value="1"/>
</dbReference>
<dbReference type="OrthoDB" id="6159439at2759"/>
<evidence type="ECO:0000256" key="9">
    <source>
        <dbReference type="SAM" id="MobiDB-lite"/>
    </source>
</evidence>
<evidence type="ECO:0000259" key="10">
    <source>
        <dbReference type="PROSITE" id="PS50071"/>
    </source>
</evidence>